<keyword evidence="5" id="KW-0862">Zinc</keyword>
<dbReference type="RefSeq" id="WP_133907093.1">
    <property type="nucleotide sequence ID" value="NZ_SOCP01000016.1"/>
</dbReference>
<gene>
    <name evidence="7" type="ORF">CLV71_116129</name>
</gene>
<dbReference type="OrthoDB" id="7055905at2"/>
<dbReference type="InterPro" id="IPR002933">
    <property type="entry name" value="Peptidase_M20"/>
</dbReference>
<protein>
    <submittedName>
        <fullName evidence="7">Acetylornithine deacetylase/succinyl-diaminopimelate desuccinylase-like protein</fullName>
    </submittedName>
</protein>
<dbReference type="SUPFAM" id="SSF55031">
    <property type="entry name" value="Bacterial exopeptidase dimerisation domain"/>
    <property type="match status" value="1"/>
</dbReference>
<comment type="cofactor">
    <cofactor evidence="1">
        <name>Zn(2+)</name>
        <dbReference type="ChEBI" id="CHEBI:29105"/>
    </cofactor>
</comment>
<accession>A0A4R7V5G7</accession>
<dbReference type="AlphaFoldDB" id="A0A4R7V5G7"/>
<evidence type="ECO:0000313" key="7">
    <source>
        <dbReference type="EMBL" id="TDV43195.1"/>
    </source>
</evidence>
<dbReference type="Gene3D" id="3.30.70.360">
    <property type="match status" value="1"/>
</dbReference>
<dbReference type="GO" id="GO:0016787">
    <property type="term" value="F:hydrolase activity"/>
    <property type="evidence" value="ECO:0007669"/>
    <property type="project" value="UniProtKB-KW"/>
</dbReference>
<keyword evidence="4" id="KW-0378">Hydrolase</keyword>
<dbReference type="PANTHER" id="PTHR43808">
    <property type="entry name" value="ACETYLORNITHINE DEACETYLASE"/>
    <property type="match status" value="1"/>
</dbReference>
<comment type="caution">
    <text evidence="7">The sequence shown here is derived from an EMBL/GenBank/DDBJ whole genome shotgun (WGS) entry which is preliminary data.</text>
</comment>
<evidence type="ECO:0000256" key="3">
    <source>
        <dbReference type="ARBA" id="ARBA00022723"/>
    </source>
</evidence>
<evidence type="ECO:0000256" key="5">
    <source>
        <dbReference type="ARBA" id="ARBA00022833"/>
    </source>
</evidence>
<proteinExistence type="inferred from homology"/>
<evidence type="ECO:0000256" key="2">
    <source>
        <dbReference type="ARBA" id="ARBA00006247"/>
    </source>
</evidence>
<name>A0A4R7V5G7_9PSEU</name>
<dbReference type="SUPFAM" id="SSF53187">
    <property type="entry name" value="Zn-dependent exopeptidases"/>
    <property type="match status" value="1"/>
</dbReference>
<evidence type="ECO:0000256" key="4">
    <source>
        <dbReference type="ARBA" id="ARBA00022801"/>
    </source>
</evidence>
<reference evidence="7 8" key="1">
    <citation type="submission" date="2019-03" db="EMBL/GenBank/DDBJ databases">
        <title>Genomic Encyclopedia of Archaeal and Bacterial Type Strains, Phase II (KMG-II): from individual species to whole genera.</title>
        <authorList>
            <person name="Goeker M."/>
        </authorList>
    </citation>
    <scope>NUCLEOTIDE SEQUENCE [LARGE SCALE GENOMIC DNA]</scope>
    <source>
        <strain evidence="7 8">DSM 45499</strain>
    </source>
</reference>
<dbReference type="Pfam" id="PF07687">
    <property type="entry name" value="M20_dimer"/>
    <property type="match status" value="1"/>
</dbReference>
<evidence type="ECO:0000256" key="1">
    <source>
        <dbReference type="ARBA" id="ARBA00001947"/>
    </source>
</evidence>
<dbReference type="PANTHER" id="PTHR43808:SF8">
    <property type="entry name" value="PEPTIDASE M20 DIMERISATION DOMAIN-CONTAINING PROTEIN"/>
    <property type="match status" value="1"/>
</dbReference>
<organism evidence="7 8">
    <name type="scientific">Actinophytocola oryzae</name>
    <dbReference type="NCBI Taxonomy" id="502181"/>
    <lineage>
        <taxon>Bacteria</taxon>
        <taxon>Bacillati</taxon>
        <taxon>Actinomycetota</taxon>
        <taxon>Actinomycetes</taxon>
        <taxon>Pseudonocardiales</taxon>
        <taxon>Pseudonocardiaceae</taxon>
    </lineage>
</organism>
<dbReference type="InterPro" id="IPR011650">
    <property type="entry name" value="Peptidase_M20_dimer"/>
</dbReference>
<dbReference type="Proteomes" id="UP000294927">
    <property type="component" value="Unassembled WGS sequence"/>
</dbReference>
<keyword evidence="8" id="KW-1185">Reference proteome</keyword>
<dbReference type="GO" id="GO:0046872">
    <property type="term" value="F:metal ion binding"/>
    <property type="evidence" value="ECO:0007669"/>
    <property type="project" value="UniProtKB-KW"/>
</dbReference>
<dbReference type="InterPro" id="IPR036264">
    <property type="entry name" value="Bact_exopeptidase_dim_dom"/>
</dbReference>
<evidence type="ECO:0000313" key="8">
    <source>
        <dbReference type="Proteomes" id="UP000294927"/>
    </source>
</evidence>
<dbReference type="Gene3D" id="1.10.150.900">
    <property type="match status" value="1"/>
</dbReference>
<dbReference type="PROSITE" id="PS00758">
    <property type="entry name" value="ARGE_DAPE_CPG2_1"/>
    <property type="match status" value="1"/>
</dbReference>
<comment type="similarity">
    <text evidence="2">Belongs to the peptidase M20A family.</text>
</comment>
<dbReference type="Pfam" id="PF01546">
    <property type="entry name" value="Peptidase_M20"/>
    <property type="match status" value="1"/>
</dbReference>
<sequence length="446" mass="48224">MTAEPLTSEITTTDPVPMLQDMIRFASVNPPGGEGPCVRYVEDILRSAGVECVLTGVDPERPNLVARLRGRGAAPPLLMHAHVDVVPVEGQDWSHPPFDGELRDGHVWGRGAIDMKGGLAMMLSAILRFRTEGIEPPGDVVLAVSPDEEAGSAVGAAHLVAERAELFAGVRHAIGEDGGAVFTCGDRRTYPIVVAEKRACWQRVTLRGPGGHASRQGRSGTAMGRLATLLTAVHDRRMPAHITPAVDLLLAELAANSDEPLAGRFRALREDPAATVPFDLLSEPDAVFLDSILRNTVNATIVRTSDKINVLPSTITVDLDGRILPGDWTVADYQDELRGLIGDHEFEVLVEGERMPAPQLGSFYELLTDVLREADPAGLPLPMLMTASTDARLFASLGIACYGWLPLRVPPGARYQDTMHAADERVPVDALRFGADCVHRMVERYR</sequence>
<dbReference type="InterPro" id="IPR001261">
    <property type="entry name" value="ArgE/DapE_CS"/>
</dbReference>
<evidence type="ECO:0000259" key="6">
    <source>
        <dbReference type="Pfam" id="PF07687"/>
    </source>
</evidence>
<keyword evidence="3" id="KW-0479">Metal-binding</keyword>
<dbReference type="PROSITE" id="PS00759">
    <property type="entry name" value="ARGE_DAPE_CPG2_2"/>
    <property type="match status" value="1"/>
</dbReference>
<feature type="domain" description="Peptidase M20 dimerisation" evidence="6">
    <location>
        <begin position="195"/>
        <end position="344"/>
    </location>
</feature>
<dbReference type="EMBL" id="SOCP01000016">
    <property type="protein sequence ID" value="TDV43195.1"/>
    <property type="molecule type" value="Genomic_DNA"/>
</dbReference>
<dbReference type="InterPro" id="IPR050072">
    <property type="entry name" value="Peptidase_M20A"/>
</dbReference>
<dbReference type="Gene3D" id="3.40.630.10">
    <property type="entry name" value="Zn peptidases"/>
    <property type="match status" value="1"/>
</dbReference>